<protein>
    <submittedName>
        <fullName evidence="2">Uncharacterized protein</fullName>
    </submittedName>
</protein>
<dbReference type="AlphaFoldDB" id="A0A6V8M065"/>
<sequence length="95" mass="10291">MKTCFADNLTDLSREEKLQIFLNRSGLTFKAIGGKLDMSGTAAAKLCRGETIPVRRHAELVALGIPAEYLPRPEDIKPGPKPRRSLATESAIVAA</sequence>
<name>A0A6V8M065_9BACT</name>
<comment type="caution">
    <text evidence="2">The sequence shown here is derived from an EMBL/GenBank/DDBJ whole genome shotgun (WGS) entry which is preliminary data.</text>
</comment>
<organism evidence="2 3">
    <name type="scientific">Fundidesulfovibrio magnetotacticus</name>
    <dbReference type="NCBI Taxonomy" id="2730080"/>
    <lineage>
        <taxon>Bacteria</taxon>
        <taxon>Pseudomonadati</taxon>
        <taxon>Thermodesulfobacteriota</taxon>
        <taxon>Desulfovibrionia</taxon>
        <taxon>Desulfovibrionales</taxon>
        <taxon>Desulfovibrionaceae</taxon>
        <taxon>Fundidesulfovibrio</taxon>
    </lineage>
</organism>
<reference evidence="2 3" key="1">
    <citation type="submission" date="2020-04" db="EMBL/GenBank/DDBJ databases">
        <authorList>
            <consortium name="Desulfovibrio sp. FSS-1 genome sequencing consortium"/>
            <person name="Shimoshige H."/>
            <person name="Kobayashi H."/>
            <person name="Maekawa T."/>
        </authorList>
    </citation>
    <scope>NUCLEOTIDE SEQUENCE [LARGE SCALE GENOMIC DNA]</scope>
    <source>
        <strain evidence="2 3">SIID29052-01</strain>
    </source>
</reference>
<evidence type="ECO:0000313" key="2">
    <source>
        <dbReference type="EMBL" id="GFK95426.1"/>
    </source>
</evidence>
<dbReference type="Proteomes" id="UP000494245">
    <property type="component" value="Unassembled WGS sequence"/>
</dbReference>
<gene>
    <name evidence="2" type="ORF">NNJEOMEG_03289</name>
</gene>
<reference evidence="2 3" key="2">
    <citation type="submission" date="2020-05" db="EMBL/GenBank/DDBJ databases">
        <title>Draft genome sequence of Desulfovibrio sp. strainFSS-1.</title>
        <authorList>
            <person name="Shimoshige H."/>
            <person name="Kobayashi H."/>
            <person name="Maekawa T."/>
        </authorList>
    </citation>
    <scope>NUCLEOTIDE SEQUENCE [LARGE SCALE GENOMIC DNA]</scope>
    <source>
        <strain evidence="2 3">SIID29052-01</strain>
    </source>
</reference>
<evidence type="ECO:0000256" key="1">
    <source>
        <dbReference type="SAM" id="MobiDB-lite"/>
    </source>
</evidence>
<keyword evidence="3" id="KW-1185">Reference proteome</keyword>
<accession>A0A6V8M065</accession>
<evidence type="ECO:0000313" key="3">
    <source>
        <dbReference type="Proteomes" id="UP000494245"/>
    </source>
</evidence>
<proteinExistence type="predicted"/>
<feature type="region of interest" description="Disordered" evidence="1">
    <location>
        <begin position="72"/>
        <end position="95"/>
    </location>
</feature>
<dbReference type="EMBL" id="BLTE01000017">
    <property type="protein sequence ID" value="GFK95426.1"/>
    <property type="molecule type" value="Genomic_DNA"/>
</dbReference>
<dbReference type="RefSeq" id="WP_173086430.1">
    <property type="nucleotide sequence ID" value="NZ_BLTE01000017.1"/>
</dbReference>